<dbReference type="RefSeq" id="WP_050370548.1">
    <property type="nucleotide sequence ID" value="NZ_KQ257813.1"/>
</dbReference>
<sequence length="178" mass="18837">MSTRVVFLNGGSSSGKSGIVRCLQEILPGAWMAFGVDSFVEALPRKMRNSEEGILFEADGSIRVGAEFKAAEAAWREGVAAVARAGGRVIVDDVLLGGADGQQRWEKVFDGVDVLWVGVRCDAQVAAGREIARGDRVPGMAESQAEAAHAGVRYDVVVDTSRTESLACARVIAERVTG</sequence>
<dbReference type="NCBIfam" id="NF033114">
    <property type="entry name" value="phos_trans_CPT"/>
    <property type="match status" value="1"/>
</dbReference>
<evidence type="ECO:0000256" key="3">
    <source>
        <dbReference type="ARBA" id="ARBA00022777"/>
    </source>
</evidence>
<evidence type="ECO:0000256" key="1">
    <source>
        <dbReference type="ARBA" id="ARBA00022679"/>
    </source>
</evidence>
<feature type="active site" evidence="5">
    <location>
        <position position="37"/>
    </location>
</feature>
<evidence type="ECO:0000256" key="4">
    <source>
        <dbReference type="ARBA" id="ARBA00022840"/>
    </source>
</evidence>
<keyword evidence="4" id="KW-0067">ATP-binding</keyword>
<dbReference type="EMBL" id="JPPY01000075">
    <property type="protein sequence ID" value="KND36889.1"/>
    <property type="molecule type" value="Genomic_DNA"/>
</dbReference>
<comment type="caution">
    <text evidence="7">The sequence shown here is derived from an EMBL/GenBank/DDBJ whole genome shotgun (WGS) entry which is preliminary data.</text>
</comment>
<dbReference type="InterPro" id="IPR027417">
    <property type="entry name" value="P-loop_NTPase"/>
</dbReference>
<proteinExistence type="predicted"/>
<dbReference type="Proteomes" id="UP000037151">
    <property type="component" value="Unassembled WGS sequence"/>
</dbReference>
<dbReference type="GO" id="GO:0016774">
    <property type="term" value="F:phosphotransferase activity, carboxyl group as acceptor"/>
    <property type="evidence" value="ECO:0007669"/>
    <property type="project" value="InterPro"/>
</dbReference>
<gene>
    <name evidence="7" type="ORF">IQ63_11575</name>
</gene>
<dbReference type="PATRIC" id="fig|42234.21.peg.2383"/>
<evidence type="ECO:0000256" key="5">
    <source>
        <dbReference type="PIRSR" id="PIRSR007531-1"/>
    </source>
</evidence>
<dbReference type="PIRSF" id="PIRSF007531">
    <property type="entry name" value="CPT"/>
    <property type="match status" value="1"/>
</dbReference>
<dbReference type="GO" id="GO:0016301">
    <property type="term" value="F:kinase activity"/>
    <property type="evidence" value="ECO:0007669"/>
    <property type="project" value="UniProtKB-KW"/>
</dbReference>
<evidence type="ECO:0000256" key="6">
    <source>
        <dbReference type="PIRSR" id="PIRSR007531-2"/>
    </source>
</evidence>
<organism evidence="7 8">
    <name type="scientific">Streptomyces acidiscabies</name>
    <dbReference type="NCBI Taxonomy" id="42234"/>
    <lineage>
        <taxon>Bacteria</taxon>
        <taxon>Bacillati</taxon>
        <taxon>Actinomycetota</taxon>
        <taxon>Actinomycetes</taxon>
        <taxon>Kitasatosporales</taxon>
        <taxon>Streptomycetaceae</taxon>
        <taxon>Streptomyces</taxon>
    </lineage>
</organism>
<feature type="binding site" evidence="6">
    <location>
        <begin position="10"/>
        <end position="17"/>
    </location>
    <ligand>
        <name>ATP</name>
        <dbReference type="ChEBI" id="CHEBI:30616"/>
    </ligand>
</feature>
<keyword evidence="3" id="KW-0418">Kinase</keyword>
<accession>A0A0L0KH07</accession>
<dbReference type="Gene3D" id="3.40.50.300">
    <property type="entry name" value="P-loop containing nucleotide triphosphate hydrolases"/>
    <property type="match status" value="1"/>
</dbReference>
<dbReference type="InterPro" id="IPR023865">
    <property type="entry name" value="Aliphatic_acid_kinase_CS"/>
</dbReference>
<dbReference type="Pfam" id="PF07931">
    <property type="entry name" value="CPT"/>
    <property type="match status" value="1"/>
</dbReference>
<dbReference type="OrthoDB" id="3538329at2"/>
<evidence type="ECO:0000313" key="7">
    <source>
        <dbReference type="EMBL" id="KND36889.1"/>
    </source>
</evidence>
<keyword evidence="2" id="KW-0547">Nucleotide-binding</keyword>
<keyword evidence="1 7" id="KW-0808">Transferase</keyword>
<dbReference type="PROSITE" id="PS01075">
    <property type="entry name" value="ACETATE_KINASE_1"/>
    <property type="match status" value="1"/>
</dbReference>
<dbReference type="AlphaFoldDB" id="A0A0L0KH07"/>
<dbReference type="SUPFAM" id="SSF52540">
    <property type="entry name" value="P-loop containing nucleoside triphosphate hydrolases"/>
    <property type="match status" value="1"/>
</dbReference>
<protein>
    <submittedName>
        <fullName evidence="7">Chloramphenicol phosphotransferase</fullName>
    </submittedName>
</protein>
<dbReference type="InterPro" id="IPR012853">
    <property type="entry name" value="CPT"/>
</dbReference>
<reference evidence="8" key="1">
    <citation type="submission" date="2014-07" db="EMBL/GenBank/DDBJ databases">
        <title>Genome sequencing of plant-pathogenic Streptomyces species.</title>
        <authorList>
            <person name="Harrison J."/>
            <person name="Sapp M."/>
            <person name="Thwaites R."/>
            <person name="Studholme D.J."/>
        </authorList>
    </citation>
    <scope>NUCLEOTIDE SEQUENCE [LARGE SCALE GENOMIC DNA]</scope>
    <source>
        <strain evidence="8">NCPPB 4445</strain>
    </source>
</reference>
<name>A0A0L0KH07_9ACTN</name>
<dbReference type="GO" id="GO:0005524">
    <property type="term" value="F:ATP binding"/>
    <property type="evidence" value="ECO:0007669"/>
    <property type="project" value="UniProtKB-KW"/>
</dbReference>
<evidence type="ECO:0000256" key="2">
    <source>
        <dbReference type="ARBA" id="ARBA00022741"/>
    </source>
</evidence>
<evidence type="ECO:0000313" key="8">
    <source>
        <dbReference type="Proteomes" id="UP000037151"/>
    </source>
</evidence>